<name>A0A5N5T2Z8_9CRUS</name>
<dbReference type="OrthoDB" id="10351059at2759"/>
<dbReference type="AlphaFoldDB" id="A0A5N5T2Z8"/>
<accession>A0A5N5T2Z8</accession>
<keyword evidence="2" id="KW-1185">Reference proteome</keyword>
<evidence type="ECO:0000313" key="1">
    <source>
        <dbReference type="EMBL" id="KAB7500846.1"/>
    </source>
</evidence>
<comment type="caution">
    <text evidence="1">The sequence shown here is derived from an EMBL/GenBank/DDBJ whole genome shotgun (WGS) entry which is preliminary data.</text>
</comment>
<proteinExistence type="predicted"/>
<gene>
    <name evidence="1" type="ORF">Anas_13586</name>
</gene>
<evidence type="ECO:0000313" key="2">
    <source>
        <dbReference type="Proteomes" id="UP000326759"/>
    </source>
</evidence>
<protein>
    <submittedName>
        <fullName evidence="1">Uncharacterized protein</fullName>
    </submittedName>
</protein>
<dbReference type="EMBL" id="SEYY01012419">
    <property type="protein sequence ID" value="KAB7500846.1"/>
    <property type="molecule type" value="Genomic_DNA"/>
</dbReference>
<sequence>MIFFLFQSFQFRYLEVLYSFTIFVYDYFKYYHQSSCELMRSLQLIYSCKIRFFNRPSLEGSDYLLYFSKA</sequence>
<dbReference type="Proteomes" id="UP000326759">
    <property type="component" value="Unassembled WGS sequence"/>
</dbReference>
<organism evidence="1 2">
    <name type="scientific">Armadillidium nasatum</name>
    <dbReference type="NCBI Taxonomy" id="96803"/>
    <lineage>
        <taxon>Eukaryota</taxon>
        <taxon>Metazoa</taxon>
        <taxon>Ecdysozoa</taxon>
        <taxon>Arthropoda</taxon>
        <taxon>Crustacea</taxon>
        <taxon>Multicrustacea</taxon>
        <taxon>Malacostraca</taxon>
        <taxon>Eumalacostraca</taxon>
        <taxon>Peracarida</taxon>
        <taxon>Isopoda</taxon>
        <taxon>Oniscidea</taxon>
        <taxon>Crinocheta</taxon>
        <taxon>Armadillidiidae</taxon>
        <taxon>Armadillidium</taxon>
    </lineage>
</organism>
<reference evidence="1 2" key="1">
    <citation type="journal article" date="2019" name="PLoS Biol.">
        <title>Sex chromosomes control vertical transmission of feminizing Wolbachia symbionts in an isopod.</title>
        <authorList>
            <person name="Becking T."/>
            <person name="Chebbi M.A."/>
            <person name="Giraud I."/>
            <person name="Moumen B."/>
            <person name="Laverre T."/>
            <person name="Caubet Y."/>
            <person name="Peccoud J."/>
            <person name="Gilbert C."/>
            <person name="Cordaux R."/>
        </authorList>
    </citation>
    <scope>NUCLEOTIDE SEQUENCE [LARGE SCALE GENOMIC DNA]</scope>
    <source>
        <strain evidence="1">ANa2</strain>
        <tissue evidence="1">Whole body excluding digestive tract and cuticle</tissue>
    </source>
</reference>